<dbReference type="PANTHER" id="PTHR33169:SF26">
    <property type="entry name" value="CONSERVED PROTEIN"/>
    <property type="match status" value="1"/>
</dbReference>
<dbReference type="SUPFAM" id="SSF46785">
    <property type="entry name" value="Winged helix' DNA-binding domain"/>
    <property type="match status" value="1"/>
</dbReference>
<dbReference type="Pfam" id="PF03551">
    <property type="entry name" value="PadR"/>
    <property type="match status" value="1"/>
</dbReference>
<name>A0A7Y0L313_9FIRM</name>
<evidence type="ECO:0000259" key="1">
    <source>
        <dbReference type="Pfam" id="PF03551"/>
    </source>
</evidence>
<dbReference type="Gene3D" id="1.10.10.10">
    <property type="entry name" value="Winged helix-like DNA-binding domain superfamily/Winged helix DNA-binding domain"/>
    <property type="match status" value="1"/>
</dbReference>
<dbReference type="PANTHER" id="PTHR33169">
    <property type="entry name" value="PADR-FAMILY TRANSCRIPTIONAL REGULATOR"/>
    <property type="match status" value="1"/>
</dbReference>
<evidence type="ECO:0000313" key="3">
    <source>
        <dbReference type="Proteomes" id="UP000533476"/>
    </source>
</evidence>
<dbReference type="InterPro" id="IPR005149">
    <property type="entry name" value="Tscrpt_reg_PadR_N"/>
</dbReference>
<gene>
    <name evidence="2" type="ORF">HIJ39_08445</name>
</gene>
<proteinExistence type="predicted"/>
<organism evidence="2 3">
    <name type="scientific">Sulfobacillus harzensis</name>
    <dbReference type="NCBI Taxonomy" id="2729629"/>
    <lineage>
        <taxon>Bacteria</taxon>
        <taxon>Bacillati</taxon>
        <taxon>Bacillota</taxon>
        <taxon>Clostridia</taxon>
        <taxon>Eubacteriales</taxon>
        <taxon>Clostridiales Family XVII. Incertae Sedis</taxon>
        <taxon>Sulfobacillus</taxon>
    </lineage>
</organism>
<dbReference type="InterPro" id="IPR052509">
    <property type="entry name" value="Metal_resp_DNA-bind_regulator"/>
</dbReference>
<dbReference type="InterPro" id="IPR036388">
    <property type="entry name" value="WH-like_DNA-bd_sf"/>
</dbReference>
<evidence type="ECO:0000313" key="2">
    <source>
        <dbReference type="EMBL" id="NMP22379.1"/>
    </source>
</evidence>
<protein>
    <submittedName>
        <fullName evidence="2">PadR family transcriptional regulator</fullName>
    </submittedName>
</protein>
<dbReference type="EMBL" id="JABBVZ010000021">
    <property type="protein sequence ID" value="NMP22379.1"/>
    <property type="molecule type" value="Genomic_DNA"/>
</dbReference>
<keyword evidence="3" id="KW-1185">Reference proteome</keyword>
<feature type="domain" description="Transcription regulator PadR N-terminal" evidence="1">
    <location>
        <begin position="7"/>
        <end position="81"/>
    </location>
</feature>
<dbReference type="RefSeq" id="WP_169098625.1">
    <property type="nucleotide sequence ID" value="NZ_JABBVZ010000021.1"/>
</dbReference>
<reference evidence="2 3" key="1">
    <citation type="submission" date="2020-04" db="EMBL/GenBank/DDBJ databases">
        <authorList>
            <person name="Zhang R."/>
            <person name="Schippers A."/>
        </authorList>
    </citation>
    <scope>NUCLEOTIDE SEQUENCE [LARGE SCALE GENOMIC DNA]</scope>
    <source>
        <strain evidence="2 3">DSM 109850</strain>
    </source>
</reference>
<accession>A0A7Y0L313</accession>
<comment type="caution">
    <text evidence="2">The sequence shown here is derived from an EMBL/GenBank/DDBJ whole genome shotgun (WGS) entry which is preliminary data.</text>
</comment>
<dbReference type="InterPro" id="IPR036390">
    <property type="entry name" value="WH_DNA-bd_sf"/>
</dbReference>
<dbReference type="Proteomes" id="UP000533476">
    <property type="component" value="Unassembled WGS sequence"/>
</dbReference>
<sequence>MMYELFILGELSDGPMHGYLLHQILLNVLGPMRTVSWGTLYPVLQKLEQEGLIALAEESSGPQSGRPKKVYAITDRGREQFLRLMERPLEHNAETEDIFRIKLSKFHLMPAKLCQTILSQYKAWLDLVLDALAMTRARVEQEMHIADQERPDILQAIDYETTAYMARLEWVENALLREETRQ</sequence>
<dbReference type="AlphaFoldDB" id="A0A7Y0L313"/>